<evidence type="ECO:0000313" key="1">
    <source>
        <dbReference type="EMBL" id="MFD2263028.1"/>
    </source>
</evidence>
<dbReference type="InterPro" id="IPR051532">
    <property type="entry name" value="Ester_Hydrolysis_Enzymes"/>
</dbReference>
<evidence type="ECO:0000313" key="2">
    <source>
        <dbReference type="Proteomes" id="UP001597295"/>
    </source>
</evidence>
<dbReference type="SUPFAM" id="SSF52266">
    <property type="entry name" value="SGNH hydrolase"/>
    <property type="match status" value="1"/>
</dbReference>
<name>A0ABW5DR29_9PROT</name>
<accession>A0ABW5DR29</accession>
<gene>
    <name evidence="1" type="ORF">ACFSM5_09030</name>
</gene>
<proteinExistence type="predicted"/>
<keyword evidence="1" id="KW-0378">Hydrolase</keyword>
<dbReference type="InterPro" id="IPR036514">
    <property type="entry name" value="SGNH_hydro_sf"/>
</dbReference>
<reference evidence="2" key="1">
    <citation type="journal article" date="2019" name="Int. J. Syst. Evol. Microbiol.">
        <title>The Global Catalogue of Microorganisms (GCM) 10K type strain sequencing project: providing services to taxonomists for standard genome sequencing and annotation.</title>
        <authorList>
            <consortium name="The Broad Institute Genomics Platform"/>
            <consortium name="The Broad Institute Genome Sequencing Center for Infectious Disease"/>
            <person name="Wu L."/>
            <person name="Ma J."/>
        </authorList>
    </citation>
    <scope>NUCLEOTIDE SEQUENCE [LARGE SCALE GENOMIC DNA]</scope>
    <source>
        <strain evidence="2">CGMCC 1.19062</strain>
    </source>
</reference>
<comment type="caution">
    <text evidence="1">The sequence shown here is derived from an EMBL/GenBank/DDBJ whole genome shotgun (WGS) entry which is preliminary data.</text>
</comment>
<organism evidence="1 2">
    <name type="scientific">Lacibacterium aquatile</name>
    <dbReference type="NCBI Taxonomy" id="1168082"/>
    <lineage>
        <taxon>Bacteria</taxon>
        <taxon>Pseudomonadati</taxon>
        <taxon>Pseudomonadota</taxon>
        <taxon>Alphaproteobacteria</taxon>
        <taxon>Rhodospirillales</taxon>
        <taxon>Rhodospirillaceae</taxon>
    </lineage>
</organism>
<dbReference type="GO" id="GO:0016787">
    <property type="term" value="F:hydrolase activity"/>
    <property type="evidence" value="ECO:0007669"/>
    <property type="project" value="UniProtKB-KW"/>
</dbReference>
<dbReference type="InterPro" id="IPR057572">
    <property type="entry name" value="NonGDSL"/>
</dbReference>
<protein>
    <submittedName>
        <fullName evidence="1">SGNH/GDSL hydrolase family protein</fullName>
    </submittedName>
</protein>
<dbReference type="PANTHER" id="PTHR30383">
    <property type="entry name" value="THIOESTERASE 1/PROTEASE 1/LYSOPHOSPHOLIPASE L1"/>
    <property type="match status" value="1"/>
</dbReference>
<dbReference type="EMBL" id="JBHUIP010000009">
    <property type="protein sequence ID" value="MFD2263028.1"/>
    <property type="molecule type" value="Genomic_DNA"/>
</dbReference>
<sequence length="230" mass="24603">MAAPVAQAATRVCAEPTDWRPTGTLPQTMAAMTKGQVTVLAIGSSSTEGVGASSPARSYPARLEAEWEASTPTVDVKVVNAGIGGEVAEQTLKRLLVALDQVKPDLVIWQLGSNDALRGIPIEQFALIANNGIEAVKKSGADLLLMDLQYAPALDNSPVSELYEREILRLAADTKTGIIQRWRLTRHWKDVGFMNVAGPDGLHMTDEGYGCLALLLSKSIVSLQALALQR</sequence>
<keyword evidence="2" id="KW-1185">Reference proteome</keyword>
<dbReference type="PANTHER" id="PTHR30383:SF5">
    <property type="entry name" value="SGNH HYDROLASE-TYPE ESTERASE DOMAIN-CONTAINING PROTEIN"/>
    <property type="match status" value="1"/>
</dbReference>
<dbReference type="Pfam" id="PF25182">
    <property type="entry name" value="NonGDSL"/>
    <property type="match status" value="1"/>
</dbReference>
<dbReference type="RefSeq" id="WP_379876000.1">
    <property type="nucleotide sequence ID" value="NZ_JBHUIP010000009.1"/>
</dbReference>
<dbReference type="Proteomes" id="UP001597295">
    <property type="component" value="Unassembled WGS sequence"/>
</dbReference>
<dbReference type="Gene3D" id="3.40.50.1110">
    <property type="entry name" value="SGNH hydrolase"/>
    <property type="match status" value="1"/>
</dbReference>